<keyword evidence="5 6" id="KW-0472">Membrane</keyword>
<dbReference type="PROSITE" id="PS00218">
    <property type="entry name" value="AMINO_ACID_PERMEASE_1"/>
    <property type="match status" value="1"/>
</dbReference>
<evidence type="ECO:0000256" key="5">
    <source>
        <dbReference type="ARBA" id="ARBA00023136"/>
    </source>
</evidence>
<evidence type="ECO:0000256" key="6">
    <source>
        <dbReference type="SAM" id="Phobius"/>
    </source>
</evidence>
<feature type="transmembrane region" description="Helical" evidence="6">
    <location>
        <begin position="276"/>
        <end position="299"/>
    </location>
</feature>
<feature type="transmembrane region" description="Helical" evidence="6">
    <location>
        <begin position="191"/>
        <end position="214"/>
    </location>
</feature>
<comment type="caution">
    <text evidence="7">The sequence shown here is derived from an EMBL/GenBank/DDBJ whole genome shotgun (WGS) entry which is preliminary data.</text>
</comment>
<dbReference type="GO" id="GO:0022857">
    <property type="term" value="F:transmembrane transporter activity"/>
    <property type="evidence" value="ECO:0007669"/>
    <property type="project" value="InterPro"/>
</dbReference>
<dbReference type="PIRSF" id="PIRSF006060">
    <property type="entry name" value="AA_transporter"/>
    <property type="match status" value="1"/>
</dbReference>
<accession>A0A9P9IKV7</accession>
<evidence type="ECO:0000313" key="7">
    <source>
        <dbReference type="EMBL" id="KAH7124201.1"/>
    </source>
</evidence>
<dbReference type="InterPro" id="IPR002293">
    <property type="entry name" value="AA/rel_permease1"/>
</dbReference>
<gene>
    <name evidence="7" type="ORF">EDB81DRAFT_664976</name>
</gene>
<organism evidence="7 8">
    <name type="scientific">Dactylonectria macrodidyma</name>
    <dbReference type="NCBI Taxonomy" id="307937"/>
    <lineage>
        <taxon>Eukaryota</taxon>
        <taxon>Fungi</taxon>
        <taxon>Dikarya</taxon>
        <taxon>Ascomycota</taxon>
        <taxon>Pezizomycotina</taxon>
        <taxon>Sordariomycetes</taxon>
        <taxon>Hypocreomycetidae</taxon>
        <taxon>Hypocreales</taxon>
        <taxon>Nectriaceae</taxon>
        <taxon>Dactylonectria</taxon>
    </lineage>
</organism>
<dbReference type="EMBL" id="JAGMUV010000022">
    <property type="protein sequence ID" value="KAH7124201.1"/>
    <property type="molecule type" value="Genomic_DNA"/>
</dbReference>
<dbReference type="Pfam" id="PF13520">
    <property type="entry name" value="AA_permease_2"/>
    <property type="match status" value="1"/>
</dbReference>
<keyword evidence="2" id="KW-0813">Transport</keyword>
<evidence type="ECO:0000313" key="8">
    <source>
        <dbReference type="Proteomes" id="UP000738349"/>
    </source>
</evidence>
<comment type="subcellular location">
    <subcellularLocation>
        <location evidence="1">Membrane</location>
        <topology evidence="1">Multi-pass membrane protein</topology>
    </subcellularLocation>
</comment>
<dbReference type="Proteomes" id="UP000738349">
    <property type="component" value="Unassembled WGS sequence"/>
</dbReference>
<sequence>MAAIDAHATDKPCDAVCEAPRDPSVKIIDTASEVVLAKNKLGFLNLIALGFNVCNSWAGVSSSMQAALLQGGPAALLYGLFVTTSLYLSIALSMAELASVYPTAGGQYHFTSILAPGRVSRGSSYVCGFVTMISWEVIGAAVTMVPSVQILALWQYYHPSFNAKPWHSFAIYEAFGLFVALYNNLVLPRALWTHNFGFTLNMVIYVIAIVLFIVRPSNKAPDAFVWDTFVNFLGWPDGVCFLTSLATTSFGCTGLDACLHLAEDVSSPKKVVPRTIVLNVAIGFATTFPFIVVMFYGIIDMNSILAIQGSASWSPVTMIWRSGTAALAIMISSIVLKFSILNAIMQTSSRMT</sequence>
<proteinExistence type="predicted"/>
<feature type="transmembrane region" description="Helical" evidence="6">
    <location>
        <begin position="319"/>
        <end position="344"/>
    </location>
</feature>
<dbReference type="PANTHER" id="PTHR45649">
    <property type="entry name" value="AMINO-ACID PERMEASE BAT1"/>
    <property type="match status" value="1"/>
</dbReference>
<reference evidence="7" key="1">
    <citation type="journal article" date="2021" name="Nat. Commun.">
        <title>Genetic determinants of endophytism in the Arabidopsis root mycobiome.</title>
        <authorList>
            <person name="Mesny F."/>
            <person name="Miyauchi S."/>
            <person name="Thiergart T."/>
            <person name="Pickel B."/>
            <person name="Atanasova L."/>
            <person name="Karlsson M."/>
            <person name="Huettel B."/>
            <person name="Barry K.W."/>
            <person name="Haridas S."/>
            <person name="Chen C."/>
            <person name="Bauer D."/>
            <person name="Andreopoulos W."/>
            <person name="Pangilinan J."/>
            <person name="LaButti K."/>
            <person name="Riley R."/>
            <person name="Lipzen A."/>
            <person name="Clum A."/>
            <person name="Drula E."/>
            <person name="Henrissat B."/>
            <person name="Kohler A."/>
            <person name="Grigoriev I.V."/>
            <person name="Martin F.M."/>
            <person name="Hacquard S."/>
        </authorList>
    </citation>
    <scope>NUCLEOTIDE SEQUENCE</scope>
    <source>
        <strain evidence="7">MPI-CAGE-AT-0147</strain>
    </source>
</reference>
<keyword evidence="3 6" id="KW-0812">Transmembrane</keyword>
<dbReference type="GO" id="GO:0006865">
    <property type="term" value="P:amino acid transport"/>
    <property type="evidence" value="ECO:0007669"/>
    <property type="project" value="InterPro"/>
</dbReference>
<name>A0A9P9IKV7_9HYPO</name>
<keyword evidence="4 6" id="KW-1133">Transmembrane helix</keyword>
<protein>
    <submittedName>
        <fullName evidence="7">Amino acid/polyamine transporter I</fullName>
    </submittedName>
</protein>
<dbReference type="PANTHER" id="PTHR45649:SF19">
    <property type="entry name" value="TRANSPORTER, PUTATIVE (EUROFUNG)-RELATED"/>
    <property type="match status" value="1"/>
</dbReference>
<feature type="transmembrane region" description="Helical" evidence="6">
    <location>
        <begin position="72"/>
        <end position="92"/>
    </location>
</feature>
<dbReference type="OrthoDB" id="4476201at2759"/>
<dbReference type="Gene3D" id="1.20.1740.10">
    <property type="entry name" value="Amino acid/polyamine transporter I"/>
    <property type="match status" value="1"/>
</dbReference>
<keyword evidence="8" id="KW-1185">Reference proteome</keyword>
<evidence type="ECO:0000256" key="2">
    <source>
        <dbReference type="ARBA" id="ARBA00022448"/>
    </source>
</evidence>
<feature type="transmembrane region" description="Helical" evidence="6">
    <location>
        <begin position="166"/>
        <end position="185"/>
    </location>
</feature>
<dbReference type="AlphaFoldDB" id="A0A9P9IKV7"/>
<feature type="transmembrane region" description="Helical" evidence="6">
    <location>
        <begin position="41"/>
        <end position="60"/>
    </location>
</feature>
<dbReference type="GO" id="GO:0016020">
    <property type="term" value="C:membrane"/>
    <property type="evidence" value="ECO:0007669"/>
    <property type="project" value="UniProtKB-SubCell"/>
</dbReference>
<dbReference type="InterPro" id="IPR004840">
    <property type="entry name" value="Amino_acid_permease_CS"/>
</dbReference>
<evidence type="ECO:0000256" key="4">
    <source>
        <dbReference type="ARBA" id="ARBA00022989"/>
    </source>
</evidence>
<evidence type="ECO:0000256" key="3">
    <source>
        <dbReference type="ARBA" id="ARBA00022692"/>
    </source>
</evidence>
<feature type="transmembrane region" description="Helical" evidence="6">
    <location>
        <begin position="133"/>
        <end position="154"/>
    </location>
</feature>
<evidence type="ECO:0000256" key="1">
    <source>
        <dbReference type="ARBA" id="ARBA00004141"/>
    </source>
</evidence>